<evidence type="ECO:0000313" key="2">
    <source>
        <dbReference type="EMBL" id="MBW61142.1"/>
    </source>
</evidence>
<keyword evidence="1" id="KW-0732">Signal</keyword>
<protein>
    <submittedName>
        <fullName evidence="2">Putative secreted protein</fullName>
    </submittedName>
</protein>
<feature type="signal peptide" evidence="1">
    <location>
        <begin position="1"/>
        <end position="16"/>
    </location>
</feature>
<proteinExistence type="predicted"/>
<dbReference type="AlphaFoldDB" id="A0A2M4C733"/>
<accession>A0A2M4C733</accession>
<name>A0A2M4C733_9DIPT</name>
<feature type="chain" id="PRO_5014818061" evidence="1">
    <location>
        <begin position="17"/>
        <end position="124"/>
    </location>
</feature>
<organism evidence="2">
    <name type="scientific">Anopheles marajoara</name>
    <dbReference type="NCBI Taxonomy" id="58244"/>
    <lineage>
        <taxon>Eukaryota</taxon>
        <taxon>Metazoa</taxon>
        <taxon>Ecdysozoa</taxon>
        <taxon>Arthropoda</taxon>
        <taxon>Hexapoda</taxon>
        <taxon>Insecta</taxon>
        <taxon>Pterygota</taxon>
        <taxon>Neoptera</taxon>
        <taxon>Endopterygota</taxon>
        <taxon>Diptera</taxon>
        <taxon>Nematocera</taxon>
        <taxon>Culicoidea</taxon>
        <taxon>Culicidae</taxon>
        <taxon>Anophelinae</taxon>
        <taxon>Anopheles</taxon>
    </lineage>
</organism>
<reference evidence="2" key="1">
    <citation type="submission" date="2018-01" db="EMBL/GenBank/DDBJ databases">
        <title>An insight into the sialome of Amazonian anophelines.</title>
        <authorList>
            <person name="Ribeiro J.M."/>
            <person name="Scarpassa V."/>
            <person name="Calvo E."/>
        </authorList>
    </citation>
    <scope>NUCLEOTIDE SEQUENCE</scope>
    <source>
        <tissue evidence="2">Salivary glands</tissue>
    </source>
</reference>
<evidence type="ECO:0000256" key="1">
    <source>
        <dbReference type="SAM" id="SignalP"/>
    </source>
</evidence>
<sequence length="124" mass="13665">MTICLNCLLLATVVLSRRHNKGMRFSSILRCLRSGSRLTEPDGTILKRSQKTLLSADHRRSAISHPTVSQNVSPRGSGMAAVVSGVCCVFLGPNSVPSLISKCWKLFRATVARRIWHKFMISSP</sequence>
<dbReference type="EMBL" id="GGFJ01012001">
    <property type="protein sequence ID" value="MBW61142.1"/>
    <property type="molecule type" value="Transcribed_RNA"/>
</dbReference>